<proteinExistence type="predicted"/>
<comment type="caution">
    <text evidence="1">The sequence shown here is derived from an EMBL/GenBank/DDBJ whole genome shotgun (WGS) entry which is preliminary data.</text>
</comment>
<keyword evidence="2" id="KW-1185">Reference proteome</keyword>
<evidence type="ECO:0000313" key="2">
    <source>
        <dbReference type="Proteomes" id="UP000593568"/>
    </source>
</evidence>
<protein>
    <submittedName>
        <fullName evidence="1">Uncharacterized protein</fullName>
    </submittedName>
</protein>
<evidence type="ECO:0000313" key="1">
    <source>
        <dbReference type="EMBL" id="MBA0779620.1"/>
    </source>
</evidence>
<gene>
    <name evidence="1" type="ORF">Gotri_003861</name>
</gene>
<dbReference type="EMBL" id="JABEZW010000011">
    <property type="protein sequence ID" value="MBA0779620.1"/>
    <property type="molecule type" value="Genomic_DNA"/>
</dbReference>
<name>A0A7J9F2Y1_9ROSI</name>
<sequence>MMSLLMILMLSKMLLMMIMKLNSLSFLLESLGWPR</sequence>
<accession>A0A7J9F2Y1</accession>
<dbReference type="AlphaFoldDB" id="A0A7J9F2Y1"/>
<organism evidence="1 2">
    <name type="scientific">Gossypium trilobum</name>
    <dbReference type="NCBI Taxonomy" id="34281"/>
    <lineage>
        <taxon>Eukaryota</taxon>
        <taxon>Viridiplantae</taxon>
        <taxon>Streptophyta</taxon>
        <taxon>Embryophyta</taxon>
        <taxon>Tracheophyta</taxon>
        <taxon>Spermatophyta</taxon>
        <taxon>Magnoliopsida</taxon>
        <taxon>eudicotyledons</taxon>
        <taxon>Gunneridae</taxon>
        <taxon>Pentapetalae</taxon>
        <taxon>rosids</taxon>
        <taxon>malvids</taxon>
        <taxon>Malvales</taxon>
        <taxon>Malvaceae</taxon>
        <taxon>Malvoideae</taxon>
        <taxon>Gossypium</taxon>
    </lineage>
</organism>
<dbReference type="Proteomes" id="UP000593568">
    <property type="component" value="Unassembled WGS sequence"/>
</dbReference>
<reference evidence="1 2" key="1">
    <citation type="journal article" date="2019" name="Genome Biol. Evol.">
        <title>Insights into the evolution of the New World diploid cottons (Gossypium, subgenus Houzingenia) based on genome sequencing.</title>
        <authorList>
            <person name="Grover C.E."/>
            <person name="Arick M.A. 2nd"/>
            <person name="Thrash A."/>
            <person name="Conover J.L."/>
            <person name="Sanders W.S."/>
            <person name="Peterson D.G."/>
            <person name="Frelichowski J.E."/>
            <person name="Scheffler J.A."/>
            <person name="Scheffler B.E."/>
            <person name="Wendel J.F."/>
        </authorList>
    </citation>
    <scope>NUCLEOTIDE SEQUENCE [LARGE SCALE GENOMIC DNA]</scope>
    <source>
        <strain evidence="1">8</strain>
        <tissue evidence="1">Leaf</tissue>
    </source>
</reference>